<comment type="caution">
    <text evidence="1">The sequence shown here is derived from an EMBL/GenBank/DDBJ whole genome shotgun (WGS) entry which is preliminary data.</text>
</comment>
<evidence type="ECO:0000313" key="2">
    <source>
        <dbReference type="Proteomes" id="UP000789738"/>
    </source>
</evidence>
<accession>A0AA86MIJ1</accession>
<proteinExistence type="predicted"/>
<evidence type="ECO:0000313" key="1">
    <source>
        <dbReference type="EMBL" id="CAG9713952.1"/>
    </source>
</evidence>
<organism evidence="1 2">
    <name type="scientific">Clostridium neonatale</name>
    <dbReference type="NCBI Taxonomy" id="137838"/>
    <lineage>
        <taxon>Bacteria</taxon>
        <taxon>Bacillati</taxon>
        <taxon>Bacillota</taxon>
        <taxon>Clostridia</taxon>
        <taxon>Eubacteriales</taxon>
        <taxon>Clostridiaceae</taxon>
        <taxon>Clostridium</taxon>
    </lineage>
</organism>
<protein>
    <submittedName>
        <fullName evidence="1">Uncharacterized protein</fullName>
    </submittedName>
</protein>
<dbReference type="Proteomes" id="UP000789738">
    <property type="component" value="Unassembled WGS sequence"/>
</dbReference>
<reference evidence="1" key="1">
    <citation type="submission" date="2021-10" db="EMBL/GenBank/DDBJ databases">
        <authorList>
            <person name="Mesa V."/>
        </authorList>
    </citation>
    <scope>NUCLEOTIDE SEQUENCE</scope>
    <source>
        <strain evidence="1">CC3_PB</strain>
    </source>
</reference>
<dbReference type="AlphaFoldDB" id="A0AA86MIJ1"/>
<gene>
    <name evidence="1" type="ORF">CNEO_60095</name>
</gene>
<sequence>MQISVYMIRVMETSCSCNADYEKIDEQGKFLPKAEKQYLCRNDKGDEKYLRSNDLKEDRNFEKYISVDIRMIIKS</sequence>
<name>A0AA86MIJ1_9CLOT</name>
<dbReference type="EMBL" id="CAKJVE010000006">
    <property type="protein sequence ID" value="CAG9713952.1"/>
    <property type="molecule type" value="Genomic_DNA"/>
</dbReference>